<proteinExistence type="predicted"/>
<evidence type="ECO:0000313" key="1">
    <source>
        <dbReference type="EMBL" id="OHU92805.1"/>
    </source>
</evidence>
<comment type="caution">
    <text evidence="1">The sequence shown here is derived from an EMBL/GenBank/DDBJ whole genome shotgun (WGS) entry which is preliminary data.</text>
</comment>
<accession>A0A1S1MVA5</accession>
<organism evidence="1 2">
    <name type="scientific">Pseudoalteromonas amylolytica</name>
    <dbReference type="NCBI Taxonomy" id="1859457"/>
    <lineage>
        <taxon>Bacteria</taxon>
        <taxon>Pseudomonadati</taxon>
        <taxon>Pseudomonadota</taxon>
        <taxon>Gammaproteobacteria</taxon>
        <taxon>Alteromonadales</taxon>
        <taxon>Pseudoalteromonadaceae</taxon>
        <taxon>Pseudoalteromonas</taxon>
    </lineage>
</organism>
<gene>
    <name evidence="1" type="ORF">BET10_04975</name>
</gene>
<dbReference type="RefSeq" id="WP_070983365.1">
    <property type="nucleotide sequence ID" value="NZ_MKJU01000006.1"/>
</dbReference>
<dbReference type="EMBL" id="MKJU01000006">
    <property type="protein sequence ID" value="OHU92805.1"/>
    <property type="molecule type" value="Genomic_DNA"/>
</dbReference>
<keyword evidence="2" id="KW-1185">Reference proteome</keyword>
<evidence type="ECO:0000313" key="2">
    <source>
        <dbReference type="Proteomes" id="UP000179786"/>
    </source>
</evidence>
<protein>
    <submittedName>
        <fullName evidence="1">Uncharacterized protein</fullName>
    </submittedName>
</protein>
<name>A0A1S1MVA5_9GAMM</name>
<sequence>MQYWLAKSNVTLIEATKERIIAGYRVQHGRWDGDVKKAEVGNETDSACADNYSENYCRKKT</sequence>
<reference evidence="1 2" key="1">
    <citation type="submission" date="2016-09" db="EMBL/GenBank/DDBJ databases">
        <title>Pseudoalteromonas amylolytica sp. nov., isolated from the surface seawater.</title>
        <authorList>
            <person name="Wu Y.-H."/>
            <person name="Cheng H."/>
            <person name="Jin X.-B."/>
            <person name="Wang C.-S."/>
            <person name="Xu X.-W."/>
        </authorList>
    </citation>
    <scope>NUCLEOTIDE SEQUENCE [LARGE SCALE GENOMIC DNA]</scope>
    <source>
        <strain evidence="1 2">JW1</strain>
    </source>
</reference>
<dbReference type="AlphaFoldDB" id="A0A1S1MVA5"/>
<dbReference type="Proteomes" id="UP000179786">
    <property type="component" value="Unassembled WGS sequence"/>
</dbReference>